<reference evidence="1" key="1">
    <citation type="submission" date="2018-05" db="EMBL/GenBank/DDBJ databases">
        <authorList>
            <person name="Lanie J.A."/>
            <person name="Ng W.-L."/>
            <person name="Kazmierczak K.M."/>
            <person name="Andrzejewski T.M."/>
            <person name="Davidsen T.M."/>
            <person name="Wayne K.J."/>
            <person name="Tettelin H."/>
            <person name="Glass J.I."/>
            <person name="Rusch D."/>
            <person name="Podicherti R."/>
            <person name="Tsui H.-C.T."/>
            <person name="Winkler M.E."/>
        </authorList>
    </citation>
    <scope>NUCLEOTIDE SEQUENCE</scope>
</reference>
<dbReference type="InterPro" id="IPR036866">
    <property type="entry name" value="RibonucZ/Hydroxyglut_hydro"/>
</dbReference>
<protein>
    <submittedName>
        <fullName evidence="1">Uncharacterized protein</fullName>
    </submittedName>
</protein>
<sequence length="62" mass="6930">PVQIAEPSWNQIADEDKGLAVETRTQLIDRYCDTNTLILGTHFNTPTGVYIVGGRIGKSIRW</sequence>
<dbReference type="EMBL" id="UINC01155681">
    <property type="protein sequence ID" value="SVD51679.1"/>
    <property type="molecule type" value="Genomic_DNA"/>
</dbReference>
<accession>A0A382VYX2</accession>
<feature type="non-terminal residue" evidence="1">
    <location>
        <position position="1"/>
    </location>
</feature>
<proteinExistence type="predicted"/>
<name>A0A382VYX2_9ZZZZ</name>
<gene>
    <name evidence="1" type="ORF">METZ01_LOCUS404533</name>
</gene>
<evidence type="ECO:0000313" key="1">
    <source>
        <dbReference type="EMBL" id="SVD51679.1"/>
    </source>
</evidence>
<dbReference type="AlphaFoldDB" id="A0A382VYX2"/>
<organism evidence="1">
    <name type="scientific">marine metagenome</name>
    <dbReference type="NCBI Taxonomy" id="408172"/>
    <lineage>
        <taxon>unclassified sequences</taxon>
        <taxon>metagenomes</taxon>
        <taxon>ecological metagenomes</taxon>
    </lineage>
</organism>
<dbReference type="Gene3D" id="3.60.15.10">
    <property type="entry name" value="Ribonuclease Z/Hydroxyacylglutathione hydrolase-like"/>
    <property type="match status" value="1"/>
</dbReference>